<dbReference type="AlphaFoldDB" id="A0A2V3IZP3"/>
<keyword evidence="1" id="KW-1133">Transmembrane helix</keyword>
<gene>
    <name evidence="2" type="ORF">BWQ96_02689</name>
</gene>
<proteinExistence type="predicted"/>
<keyword evidence="3" id="KW-1185">Reference proteome</keyword>
<name>A0A2V3IZP3_9FLOR</name>
<dbReference type="InterPro" id="IPR027417">
    <property type="entry name" value="P-loop_NTPase"/>
</dbReference>
<sequence>MSVPRKKFQQSRYFKDVVVQSMCVAVLTVFGLYALNLAVPTADNGALSVINESASRPLLSSGAHSPHTKRLLFYNRPPKTGSTSVRIAMKNALNKDNMVAAKCFNMIEWNEMALRTIINRRNVDFYGCHTRLVPDRFRDISQMRGGNVTFMTSTREASDIVLSAYLQDQRDRRVADITGKKEMDEEIARYKKFVEKYPVDALYAYHGAGDIHKLSSCPVSWQHTLAMRRIAERYEIVVDLEKADESAVMVEAVTGLKPDLNLFYNERTKQKSPMLDKLGAIDTSHKTCGNELVHEVLTMQFNVIKDRLMQNRCFDEGSASAHLCDRIKLTADSIAERGRLESMKARDALKKLQPKEP</sequence>
<evidence type="ECO:0000313" key="2">
    <source>
        <dbReference type="EMBL" id="PXF47545.1"/>
    </source>
</evidence>
<evidence type="ECO:0000313" key="3">
    <source>
        <dbReference type="Proteomes" id="UP000247409"/>
    </source>
</evidence>
<protein>
    <recommendedName>
        <fullName evidence="4">Sulfotransferase domain-containing protein</fullName>
    </recommendedName>
</protein>
<evidence type="ECO:0000256" key="1">
    <source>
        <dbReference type="SAM" id="Phobius"/>
    </source>
</evidence>
<dbReference type="EMBL" id="NBIV01000023">
    <property type="protein sequence ID" value="PXF47545.1"/>
    <property type="molecule type" value="Genomic_DNA"/>
</dbReference>
<dbReference type="Gene3D" id="3.40.50.300">
    <property type="entry name" value="P-loop containing nucleotide triphosphate hydrolases"/>
    <property type="match status" value="1"/>
</dbReference>
<keyword evidence="1" id="KW-0472">Membrane</keyword>
<evidence type="ECO:0008006" key="4">
    <source>
        <dbReference type="Google" id="ProtNLM"/>
    </source>
</evidence>
<reference evidence="2 3" key="1">
    <citation type="journal article" date="2018" name="Mol. Biol. Evol.">
        <title>Analysis of the draft genome of the red seaweed Gracilariopsis chorda provides insights into genome size evolution in Rhodophyta.</title>
        <authorList>
            <person name="Lee J."/>
            <person name="Yang E.C."/>
            <person name="Graf L."/>
            <person name="Yang J.H."/>
            <person name="Qiu H."/>
            <person name="Zel Zion U."/>
            <person name="Chan C.X."/>
            <person name="Stephens T.G."/>
            <person name="Weber A.P.M."/>
            <person name="Boo G.H."/>
            <person name="Boo S.M."/>
            <person name="Kim K.M."/>
            <person name="Shin Y."/>
            <person name="Jung M."/>
            <person name="Lee S.J."/>
            <person name="Yim H.S."/>
            <person name="Lee J.H."/>
            <person name="Bhattacharya D."/>
            <person name="Yoon H.S."/>
        </authorList>
    </citation>
    <scope>NUCLEOTIDE SEQUENCE [LARGE SCALE GENOMIC DNA]</scope>
    <source>
        <strain evidence="2 3">SKKU-2015</strain>
        <tissue evidence="2">Whole body</tissue>
    </source>
</reference>
<feature type="transmembrane region" description="Helical" evidence="1">
    <location>
        <begin position="21"/>
        <end position="39"/>
    </location>
</feature>
<accession>A0A2V3IZP3</accession>
<organism evidence="2 3">
    <name type="scientific">Gracilariopsis chorda</name>
    <dbReference type="NCBI Taxonomy" id="448386"/>
    <lineage>
        <taxon>Eukaryota</taxon>
        <taxon>Rhodophyta</taxon>
        <taxon>Florideophyceae</taxon>
        <taxon>Rhodymeniophycidae</taxon>
        <taxon>Gracilariales</taxon>
        <taxon>Gracilariaceae</taxon>
        <taxon>Gracilariopsis</taxon>
    </lineage>
</organism>
<dbReference type="Proteomes" id="UP000247409">
    <property type="component" value="Unassembled WGS sequence"/>
</dbReference>
<keyword evidence="1" id="KW-0812">Transmembrane</keyword>
<comment type="caution">
    <text evidence="2">The sequence shown here is derived from an EMBL/GenBank/DDBJ whole genome shotgun (WGS) entry which is preliminary data.</text>
</comment>